<sequence>MAGLTACGSDGGSDGDKAGSGGGKKEGGSLAQGAMAALQKASTNTEKQQSAKADGVQKQTVQGKSIESKMKGSFDWSSQGIQGNAEITMDGAGAQGAGGGQATQARYLSDAMYMKMATPVKGKQWLKYGYDAMAEKGGASGAMLKDQLQNNNPARSVQLLLASGKVKSVGSETVRGQKATHYTGTLKLSELVKMQSKDLKESDKKALEQQFKQQGLEKEKIDLWIGEDDLLVKKREAAKSSNGGFDNTVFYSDYGTKVDVTAPPAGQTMSFEEAMAGAGPS</sequence>
<dbReference type="Gene3D" id="2.50.20.20">
    <property type="match status" value="1"/>
</dbReference>
<feature type="region of interest" description="Disordered" evidence="1">
    <location>
        <begin position="1"/>
        <end position="75"/>
    </location>
</feature>
<dbReference type="InterPro" id="IPR029046">
    <property type="entry name" value="LolA/LolB/LppX"/>
</dbReference>
<evidence type="ECO:0000313" key="2">
    <source>
        <dbReference type="EMBL" id="MDJ1138181.1"/>
    </source>
</evidence>
<keyword evidence="3" id="KW-1185">Reference proteome</keyword>
<dbReference type="Proteomes" id="UP001214441">
    <property type="component" value="Unassembled WGS sequence"/>
</dbReference>
<evidence type="ECO:0000256" key="1">
    <source>
        <dbReference type="SAM" id="MobiDB-lite"/>
    </source>
</evidence>
<comment type="caution">
    <text evidence="2">The sequence shown here is derived from an EMBL/GenBank/DDBJ whole genome shotgun (WGS) entry which is preliminary data.</text>
</comment>
<name>A0ABT7A9Z5_9ACTN</name>
<protein>
    <recommendedName>
        <fullName evidence="4">Lipoprotein</fullName>
    </recommendedName>
</protein>
<organism evidence="2 3">
    <name type="scientific">Streptomyces iconiensis</name>
    <dbReference type="NCBI Taxonomy" id="1384038"/>
    <lineage>
        <taxon>Bacteria</taxon>
        <taxon>Bacillati</taxon>
        <taxon>Actinomycetota</taxon>
        <taxon>Actinomycetes</taxon>
        <taxon>Kitasatosporales</taxon>
        <taxon>Streptomycetaceae</taxon>
        <taxon>Streptomyces</taxon>
    </lineage>
</organism>
<gene>
    <name evidence="2" type="ORF">NMN56_040735</name>
</gene>
<dbReference type="SUPFAM" id="SSF89392">
    <property type="entry name" value="Prokaryotic lipoproteins and lipoprotein localization factors"/>
    <property type="match status" value="1"/>
</dbReference>
<dbReference type="EMBL" id="JANCPR020000076">
    <property type="protein sequence ID" value="MDJ1138181.1"/>
    <property type="molecule type" value="Genomic_DNA"/>
</dbReference>
<reference evidence="2 3" key="1">
    <citation type="submission" date="2023-05" db="EMBL/GenBank/DDBJ databases">
        <title>Streptantibioticus silvisoli sp. nov., acidotolerant actinomycetes 1 from pine litter.</title>
        <authorList>
            <person name="Swiecimska M."/>
            <person name="Golinska P."/>
            <person name="Sangal V."/>
            <person name="Wachnowicz B."/>
            <person name="Goodfellow M."/>
        </authorList>
    </citation>
    <scope>NUCLEOTIDE SEQUENCE [LARGE SCALE GENOMIC DNA]</scope>
    <source>
        <strain evidence="2 3">DSM 42109</strain>
    </source>
</reference>
<dbReference type="RefSeq" id="WP_274040347.1">
    <property type="nucleotide sequence ID" value="NZ_JANCPR020000076.1"/>
</dbReference>
<feature type="compositionally biased region" description="Polar residues" evidence="1">
    <location>
        <begin position="40"/>
        <end position="65"/>
    </location>
</feature>
<evidence type="ECO:0008006" key="4">
    <source>
        <dbReference type="Google" id="ProtNLM"/>
    </source>
</evidence>
<proteinExistence type="predicted"/>
<evidence type="ECO:0000313" key="3">
    <source>
        <dbReference type="Proteomes" id="UP001214441"/>
    </source>
</evidence>
<accession>A0ABT7A9Z5</accession>